<keyword evidence="10" id="KW-1185">Reference proteome</keyword>
<dbReference type="SMART" id="SM00369">
    <property type="entry name" value="LRR_TYP"/>
    <property type="match status" value="4"/>
</dbReference>
<gene>
    <name evidence="9" type="ORF">Esi_0139_0053</name>
</gene>
<dbReference type="EMBL" id="FN649738">
    <property type="protein sequence ID" value="CBJ49102.1"/>
    <property type="molecule type" value="Genomic_DNA"/>
</dbReference>
<keyword evidence="2" id="KW-0433">Leucine-rich repeat</keyword>
<reference evidence="9 10" key="1">
    <citation type="journal article" date="2010" name="Nature">
        <title>The Ectocarpus genome and the independent evolution of multicellularity in brown algae.</title>
        <authorList>
            <person name="Cock J.M."/>
            <person name="Sterck L."/>
            <person name="Rouze P."/>
            <person name="Scornet D."/>
            <person name="Allen A.E."/>
            <person name="Amoutzias G."/>
            <person name="Anthouard V."/>
            <person name="Artiguenave F."/>
            <person name="Aury J.M."/>
            <person name="Badger J.H."/>
            <person name="Beszteri B."/>
            <person name="Billiau K."/>
            <person name="Bonnet E."/>
            <person name="Bothwell J.H."/>
            <person name="Bowler C."/>
            <person name="Boyen C."/>
            <person name="Brownlee C."/>
            <person name="Carrano C.J."/>
            <person name="Charrier B."/>
            <person name="Cho G.Y."/>
            <person name="Coelho S.M."/>
            <person name="Collen J."/>
            <person name="Corre E."/>
            <person name="Da Silva C."/>
            <person name="Delage L."/>
            <person name="Delaroque N."/>
            <person name="Dittami S.M."/>
            <person name="Doulbeau S."/>
            <person name="Elias M."/>
            <person name="Farnham G."/>
            <person name="Gachon C.M."/>
            <person name="Gschloessl B."/>
            <person name="Heesch S."/>
            <person name="Jabbari K."/>
            <person name="Jubin C."/>
            <person name="Kawai H."/>
            <person name="Kimura K."/>
            <person name="Kloareg B."/>
            <person name="Kupper F.C."/>
            <person name="Lang D."/>
            <person name="Le Bail A."/>
            <person name="Leblanc C."/>
            <person name="Lerouge P."/>
            <person name="Lohr M."/>
            <person name="Lopez P.J."/>
            <person name="Martens C."/>
            <person name="Maumus F."/>
            <person name="Michel G."/>
            <person name="Miranda-Saavedra D."/>
            <person name="Morales J."/>
            <person name="Moreau H."/>
            <person name="Motomura T."/>
            <person name="Nagasato C."/>
            <person name="Napoli C.A."/>
            <person name="Nelson D.R."/>
            <person name="Nyvall-Collen P."/>
            <person name="Peters A.F."/>
            <person name="Pommier C."/>
            <person name="Potin P."/>
            <person name="Poulain J."/>
            <person name="Quesneville H."/>
            <person name="Read B."/>
            <person name="Rensing S.A."/>
            <person name="Ritter A."/>
            <person name="Rousvoal S."/>
            <person name="Samanta M."/>
            <person name="Samson G."/>
            <person name="Schroeder D.C."/>
            <person name="Segurens B."/>
            <person name="Strittmatter M."/>
            <person name="Tonon T."/>
            <person name="Tregear J.W."/>
            <person name="Valentin K."/>
            <person name="von Dassow P."/>
            <person name="Yamagishi T."/>
            <person name="Van de Peer Y."/>
            <person name="Wincker P."/>
        </authorList>
    </citation>
    <scope>NUCLEOTIDE SEQUENCE [LARGE SCALE GENOMIC DNA]</scope>
    <source>
        <strain evidence="10">Ec32 / CCAP1310/4</strain>
    </source>
</reference>
<evidence type="ECO:0000256" key="4">
    <source>
        <dbReference type="ARBA" id="ARBA00022737"/>
    </source>
</evidence>
<evidence type="ECO:0000256" key="6">
    <source>
        <dbReference type="SAM" id="MobiDB-lite"/>
    </source>
</evidence>
<comment type="subcellular location">
    <subcellularLocation>
        <location evidence="1">Membrane</location>
    </subcellularLocation>
</comment>
<feature type="domain" description="Disease resistance R13L4/SHOC-2-like LRR" evidence="8">
    <location>
        <begin position="375"/>
        <end position="507"/>
    </location>
</feature>
<dbReference type="OMA" id="HAVAHNT"/>
<evidence type="ECO:0000256" key="1">
    <source>
        <dbReference type="ARBA" id="ARBA00004370"/>
    </source>
</evidence>
<sequence>MLRLAYLACLYLWYDFCSWTNIKHRASQGQTCVGELSGEHTRVDEEDHGASAQASLASALPADLVKRKRQGQYRTHGTTGSSRHAGAKRNSASPFEVCPSPAGQDSMGSPFTDAGGNSEDLRRTLKRSAIWEKVTPLTVLTSVVSDLDLFADWYFLQEGLEDAQELVADVAFVLTVVGTVMYVLLTLEFHPVSEAWTWCRRGRALSPLQHVPLGWQLLLNVVVEDIPQLVITWVTSPTSVAGVLNIATAGFALLAKMAEGFATRTDLPMSSQLRMIDTDPGVVQHLLNARHKAEELAANAASLAVLVNRFGAENAAMPTERNSKRLLATAFQVMQVDPGFLNGELGYIREKLEVSRLNLGRFGLKGSLPPSLGDVLQLTELDLNGNALGGVIPGSFGDLTALTTLNLGGNRLVGHIPPELGGLRELRELNLQDNELTGTIPAALGNLSKLERLYLDRNKLGGALPRELGTLRALRVLYLGGNLVTGEIPQELAALTDLQQLNLATGQLRGVEDEERLGQLFPNCEISVASWTNEWG</sequence>
<dbReference type="PANTHER" id="PTHR48010">
    <property type="entry name" value="OS05G0588300 PROTEIN"/>
    <property type="match status" value="1"/>
</dbReference>
<keyword evidence="3 7" id="KW-0732">Signal</keyword>
<keyword evidence="5" id="KW-0472">Membrane</keyword>
<dbReference type="InterPro" id="IPR032675">
    <property type="entry name" value="LRR_dom_sf"/>
</dbReference>
<evidence type="ECO:0000259" key="8">
    <source>
        <dbReference type="Pfam" id="PF23598"/>
    </source>
</evidence>
<organism evidence="9 10">
    <name type="scientific">Ectocarpus siliculosus</name>
    <name type="common">Brown alga</name>
    <name type="synonym">Conferva siliculosa</name>
    <dbReference type="NCBI Taxonomy" id="2880"/>
    <lineage>
        <taxon>Eukaryota</taxon>
        <taxon>Sar</taxon>
        <taxon>Stramenopiles</taxon>
        <taxon>Ochrophyta</taxon>
        <taxon>PX clade</taxon>
        <taxon>Phaeophyceae</taxon>
        <taxon>Ectocarpales</taxon>
        <taxon>Ectocarpaceae</taxon>
        <taxon>Ectocarpus</taxon>
    </lineage>
</organism>
<dbReference type="InParanoid" id="D7FK13"/>
<keyword evidence="4" id="KW-0677">Repeat</keyword>
<name>D7FK13_ECTSI</name>
<evidence type="ECO:0000256" key="2">
    <source>
        <dbReference type="ARBA" id="ARBA00022614"/>
    </source>
</evidence>
<dbReference type="InterPro" id="IPR055414">
    <property type="entry name" value="LRR_R13L4/SHOC2-like"/>
</dbReference>
<feature type="chain" id="PRO_5003095248" evidence="7">
    <location>
        <begin position="20"/>
        <end position="536"/>
    </location>
</feature>
<dbReference type="OrthoDB" id="776842at2759"/>
<dbReference type="Pfam" id="PF23598">
    <property type="entry name" value="LRR_14"/>
    <property type="match status" value="1"/>
</dbReference>
<dbReference type="AlphaFoldDB" id="D7FK13"/>
<feature type="region of interest" description="Disordered" evidence="6">
    <location>
        <begin position="68"/>
        <end position="117"/>
    </location>
</feature>
<proteinExistence type="predicted"/>
<dbReference type="GO" id="GO:0016020">
    <property type="term" value="C:membrane"/>
    <property type="evidence" value="ECO:0007669"/>
    <property type="project" value="UniProtKB-SubCell"/>
</dbReference>
<dbReference type="InterPro" id="IPR050994">
    <property type="entry name" value="At_inactive_RLKs"/>
</dbReference>
<evidence type="ECO:0000313" key="10">
    <source>
        <dbReference type="Proteomes" id="UP000002630"/>
    </source>
</evidence>
<accession>D7FK13</accession>
<dbReference type="Proteomes" id="UP000002630">
    <property type="component" value="Linkage Group LG13"/>
</dbReference>
<dbReference type="PANTHER" id="PTHR48010:SF5">
    <property type="entry name" value="PROTEIN TOO MANY MOUTHS"/>
    <property type="match status" value="1"/>
</dbReference>
<dbReference type="SUPFAM" id="SSF52058">
    <property type="entry name" value="L domain-like"/>
    <property type="match status" value="1"/>
</dbReference>
<evidence type="ECO:0000256" key="5">
    <source>
        <dbReference type="ARBA" id="ARBA00023136"/>
    </source>
</evidence>
<dbReference type="InterPro" id="IPR003591">
    <property type="entry name" value="Leu-rich_rpt_typical-subtyp"/>
</dbReference>
<dbReference type="Gene3D" id="3.80.10.10">
    <property type="entry name" value="Ribonuclease Inhibitor"/>
    <property type="match status" value="2"/>
</dbReference>
<evidence type="ECO:0000256" key="7">
    <source>
        <dbReference type="SAM" id="SignalP"/>
    </source>
</evidence>
<evidence type="ECO:0000256" key="3">
    <source>
        <dbReference type="ARBA" id="ARBA00022729"/>
    </source>
</evidence>
<dbReference type="EMBL" id="FN647992">
    <property type="protein sequence ID" value="CBJ49102.1"/>
    <property type="molecule type" value="Genomic_DNA"/>
</dbReference>
<evidence type="ECO:0000313" key="9">
    <source>
        <dbReference type="EMBL" id="CBJ49102.1"/>
    </source>
</evidence>
<feature type="compositionally biased region" description="Polar residues" evidence="6">
    <location>
        <begin position="72"/>
        <end position="82"/>
    </location>
</feature>
<feature type="signal peptide" evidence="7">
    <location>
        <begin position="1"/>
        <end position="19"/>
    </location>
</feature>
<protein>
    <submittedName>
        <fullName evidence="9">Hypothetical leucine rich repeat protein</fullName>
    </submittedName>
</protein>
<dbReference type="FunFam" id="3.80.10.10:FF:000400">
    <property type="entry name" value="Nuclear pore complex protein NUP107"/>
    <property type="match status" value="1"/>
</dbReference>